<evidence type="ECO:0000259" key="2">
    <source>
        <dbReference type="Pfam" id="PF13628"/>
    </source>
</evidence>
<dbReference type="Proteomes" id="UP000256343">
    <property type="component" value="Unassembled WGS sequence"/>
</dbReference>
<dbReference type="EMBL" id="UFQQ01000023">
    <property type="protein sequence ID" value="SSW92669.1"/>
    <property type="molecule type" value="Genomic_DNA"/>
</dbReference>
<sequence length="189" mass="20059">MKSAVIVLSGLLLATPVVAQTAQQKAGGAVQSLSASSASFVKQVAISDLFEIASARLALARGSDAQKQFANQMLQDHGKTSADLRRIMIERSFSVDLPSQLDRKHQAMLDKLNGTDGEQFVATYAAQQVQAHQDAVALFEGYANNGDLPRLKQWAAQTLPVLQHHLEMAQKLGPSQAGAPTVGTAPAAK</sequence>
<reference evidence="3 6" key="2">
    <citation type="submission" date="2018-07" db="EMBL/GenBank/DDBJ databases">
        <title>Genomic Encyclopedia of Archaeal and Bacterial Type Strains, Phase II (KMG-II): from individual species to whole genera.</title>
        <authorList>
            <person name="Goeker M."/>
        </authorList>
    </citation>
    <scope>NUCLEOTIDE SEQUENCE [LARGE SCALE GENOMIC DNA]</scope>
    <source>
        <strain evidence="3 6">JA575</strain>
    </source>
</reference>
<dbReference type="Gene3D" id="1.20.1260.10">
    <property type="match status" value="1"/>
</dbReference>
<evidence type="ECO:0000256" key="1">
    <source>
        <dbReference type="SAM" id="SignalP"/>
    </source>
</evidence>
<evidence type="ECO:0000313" key="6">
    <source>
        <dbReference type="Proteomes" id="UP000256343"/>
    </source>
</evidence>
<evidence type="ECO:0000313" key="5">
    <source>
        <dbReference type="Proteomes" id="UP000252631"/>
    </source>
</evidence>
<gene>
    <name evidence="3" type="ORF">BJ125_12319</name>
    <name evidence="4" type="ORF">SAMN05892882_12319</name>
</gene>
<proteinExistence type="predicted"/>
<dbReference type="OrthoDB" id="9101320at2"/>
<dbReference type="EMBL" id="QRDT01000023">
    <property type="protein sequence ID" value="RED28083.1"/>
    <property type="molecule type" value="Genomic_DNA"/>
</dbReference>
<dbReference type="InterPro" id="IPR012347">
    <property type="entry name" value="Ferritin-like"/>
</dbReference>
<dbReference type="Proteomes" id="UP000252631">
    <property type="component" value="Unassembled WGS sequence"/>
</dbReference>
<name>A0A336JWL3_9BRAD</name>
<organism evidence="4 5">
    <name type="scientific">Rhodopseudomonas pentothenatexigens</name>
    <dbReference type="NCBI Taxonomy" id="999699"/>
    <lineage>
        <taxon>Bacteria</taxon>
        <taxon>Pseudomonadati</taxon>
        <taxon>Pseudomonadota</taxon>
        <taxon>Alphaproteobacteria</taxon>
        <taxon>Hyphomicrobiales</taxon>
        <taxon>Nitrobacteraceae</taxon>
        <taxon>Rhodopseudomonas</taxon>
    </lineage>
</organism>
<feature type="signal peptide" evidence="1">
    <location>
        <begin position="1"/>
        <end position="19"/>
    </location>
</feature>
<reference evidence="4 5" key="1">
    <citation type="submission" date="2017-08" db="EMBL/GenBank/DDBJ databases">
        <authorList>
            <person name="de Groot N.N."/>
        </authorList>
    </citation>
    <scope>NUCLEOTIDE SEQUENCE [LARGE SCALE GENOMIC DNA]</scope>
    <source>
        <strain evidence="4 5">JA575</strain>
    </source>
</reference>
<dbReference type="PANTHER" id="PTHR38593:SF1">
    <property type="entry name" value="BLR2558 PROTEIN"/>
    <property type="match status" value="1"/>
</dbReference>
<evidence type="ECO:0000313" key="4">
    <source>
        <dbReference type="EMBL" id="SSW92669.1"/>
    </source>
</evidence>
<feature type="chain" id="PRO_5016386055" evidence="1">
    <location>
        <begin position="20"/>
        <end position="189"/>
    </location>
</feature>
<dbReference type="RefSeq" id="WP_114360101.1">
    <property type="nucleotide sequence ID" value="NZ_QRDT01000023.1"/>
</dbReference>
<keyword evidence="6" id="KW-1185">Reference proteome</keyword>
<dbReference type="Pfam" id="PF13628">
    <property type="entry name" value="DUF4142"/>
    <property type="match status" value="1"/>
</dbReference>
<dbReference type="AlphaFoldDB" id="A0A336JWL3"/>
<keyword evidence="1" id="KW-0732">Signal</keyword>
<dbReference type="PANTHER" id="PTHR38593">
    <property type="entry name" value="BLR2558 PROTEIN"/>
    <property type="match status" value="1"/>
</dbReference>
<accession>A0A336JWL3</accession>
<evidence type="ECO:0000313" key="3">
    <source>
        <dbReference type="EMBL" id="RED28083.1"/>
    </source>
</evidence>
<dbReference type="InterPro" id="IPR025419">
    <property type="entry name" value="DUF4142"/>
</dbReference>
<feature type="domain" description="DUF4142" evidence="2">
    <location>
        <begin position="37"/>
        <end position="172"/>
    </location>
</feature>
<protein>
    <submittedName>
        <fullName evidence="3 4">Membrane protein</fullName>
    </submittedName>
</protein>